<sequence length="305" mass="33414">MSALLQPELPLIETESEDSAAVDLALEERLAGFEVITTAGEAPATVIRTTVLGVIGAMIFAGTVLTLCRLFGEATADMPRGTLFGIALLGTVAVKFGRVAWRRQFGTPRTKRARRLDQLVGWGSSLGLILLAVGCCYPAYRNSDWLIWLPMLIADQFWRQTFFDNDRPNVMLADLPSEEELAKIKQISEKTEEIIDSEETRLGEEVLQQLFRVRDEQGYEVIYGTVRAGFVTGQRHATVHVGFCPPLAATPSVEAEACDFEEAKVKVAQAMAHGVRLDVRLSEPAEEACSVTIDLAATPNSLSRS</sequence>
<dbReference type="KEGG" id="amob:HG15A2_45310"/>
<dbReference type="AlphaFoldDB" id="A0A517N219"/>
<feature type="transmembrane region" description="Helical" evidence="1">
    <location>
        <begin position="119"/>
        <end position="140"/>
    </location>
</feature>
<protein>
    <submittedName>
        <fullName evidence="2">Uncharacterized protein</fullName>
    </submittedName>
</protein>
<keyword evidence="1" id="KW-1133">Transmembrane helix</keyword>
<dbReference type="Proteomes" id="UP000319852">
    <property type="component" value="Chromosome"/>
</dbReference>
<dbReference type="OrthoDB" id="292635at2"/>
<feature type="transmembrane region" description="Helical" evidence="1">
    <location>
        <begin position="51"/>
        <end position="72"/>
    </location>
</feature>
<evidence type="ECO:0000256" key="1">
    <source>
        <dbReference type="SAM" id="Phobius"/>
    </source>
</evidence>
<accession>A0A517N219</accession>
<keyword evidence="1" id="KW-0472">Membrane</keyword>
<reference evidence="2 3" key="1">
    <citation type="submission" date="2019-02" db="EMBL/GenBank/DDBJ databases">
        <title>Deep-cultivation of Planctomycetes and their phenomic and genomic characterization uncovers novel biology.</title>
        <authorList>
            <person name="Wiegand S."/>
            <person name="Jogler M."/>
            <person name="Boedeker C."/>
            <person name="Pinto D."/>
            <person name="Vollmers J."/>
            <person name="Rivas-Marin E."/>
            <person name="Kohn T."/>
            <person name="Peeters S.H."/>
            <person name="Heuer A."/>
            <person name="Rast P."/>
            <person name="Oberbeckmann S."/>
            <person name="Bunk B."/>
            <person name="Jeske O."/>
            <person name="Meyerdierks A."/>
            <person name="Storesund J.E."/>
            <person name="Kallscheuer N."/>
            <person name="Luecker S."/>
            <person name="Lage O.M."/>
            <person name="Pohl T."/>
            <person name="Merkel B.J."/>
            <person name="Hornburger P."/>
            <person name="Mueller R.-W."/>
            <person name="Bruemmer F."/>
            <person name="Labrenz M."/>
            <person name="Spormann A.M."/>
            <person name="Op den Camp H."/>
            <person name="Overmann J."/>
            <person name="Amann R."/>
            <person name="Jetten M.S.M."/>
            <person name="Mascher T."/>
            <person name="Medema M.H."/>
            <person name="Devos D.P."/>
            <person name="Kaster A.-K."/>
            <person name="Ovreas L."/>
            <person name="Rohde M."/>
            <person name="Galperin M.Y."/>
            <person name="Jogler C."/>
        </authorList>
    </citation>
    <scope>NUCLEOTIDE SEQUENCE [LARGE SCALE GENOMIC DNA]</scope>
    <source>
        <strain evidence="2 3">HG15A2</strain>
    </source>
</reference>
<gene>
    <name evidence="2" type="ORF">HG15A2_45310</name>
</gene>
<organism evidence="2 3">
    <name type="scientific">Adhaeretor mobilis</name>
    <dbReference type="NCBI Taxonomy" id="1930276"/>
    <lineage>
        <taxon>Bacteria</taxon>
        <taxon>Pseudomonadati</taxon>
        <taxon>Planctomycetota</taxon>
        <taxon>Planctomycetia</taxon>
        <taxon>Pirellulales</taxon>
        <taxon>Lacipirellulaceae</taxon>
        <taxon>Adhaeretor</taxon>
    </lineage>
</organism>
<name>A0A517N219_9BACT</name>
<keyword evidence="1" id="KW-0812">Transmembrane</keyword>
<proteinExistence type="predicted"/>
<keyword evidence="3" id="KW-1185">Reference proteome</keyword>
<evidence type="ECO:0000313" key="3">
    <source>
        <dbReference type="Proteomes" id="UP000319852"/>
    </source>
</evidence>
<feature type="transmembrane region" description="Helical" evidence="1">
    <location>
        <begin position="78"/>
        <end position="98"/>
    </location>
</feature>
<dbReference type="EMBL" id="CP036263">
    <property type="protein sequence ID" value="QDT01189.1"/>
    <property type="molecule type" value="Genomic_DNA"/>
</dbReference>
<evidence type="ECO:0000313" key="2">
    <source>
        <dbReference type="EMBL" id="QDT01189.1"/>
    </source>
</evidence>
<dbReference type="RefSeq" id="WP_145063203.1">
    <property type="nucleotide sequence ID" value="NZ_CP036263.1"/>
</dbReference>